<dbReference type="PATRIC" id="fig|86662.25.peg.1825"/>
<accession>A0A1E8B9M4</accession>
<dbReference type="PROSITE" id="PS50878">
    <property type="entry name" value="RT_POL"/>
    <property type="match status" value="1"/>
</dbReference>
<dbReference type="SUPFAM" id="SSF56672">
    <property type="entry name" value="DNA/RNA polymerases"/>
    <property type="match status" value="1"/>
</dbReference>
<protein>
    <recommendedName>
        <fullName evidence="1">Reverse transcriptase domain-containing protein</fullName>
    </recommendedName>
</protein>
<dbReference type="Proteomes" id="UP000175706">
    <property type="component" value="Unassembled WGS sequence"/>
</dbReference>
<reference evidence="2 3" key="1">
    <citation type="submission" date="2016-05" db="EMBL/GenBank/DDBJ databases">
        <title>Bacillus thuringiensis and Bacillus weihenstephanensis as novel biocontrol agents of wilt causing Verticillium species.</title>
        <authorList>
            <person name="Hollensteiner J."/>
            <person name="Wemheuer F."/>
            <person name="Harting R."/>
            <person name="Kolarzyk A."/>
            <person name="Diaz-Valerio S."/>
            <person name="Poehlein A."/>
            <person name="Brzuszkiewicz E."/>
            <person name="Nesemann K."/>
            <person name="Braus-Stromeyer S."/>
            <person name="Braus G."/>
            <person name="Daniel R."/>
            <person name="Liesegang H."/>
        </authorList>
    </citation>
    <scope>NUCLEOTIDE SEQUENCE [LARGE SCALE GENOMIC DNA]</scope>
    <source>
        <strain evidence="2 3">GOE8</strain>
    </source>
</reference>
<dbReference type="PANTHER" id="PTHR34047:SF8">
    <property type="entry name" value="PROTEIN YKFC"/>
    <property type="match status" value="1"/>
</dbReference>
<evidence type="ECO:0000259" key="1">
    <source>
        <dbReference type="PROSITE" id="PS50878"/>
    </source>
</evidence>
<proteinExistence type="predicted"/>
<gene>
    <name evidence="2" type="ORF">BWGOE8_18310</name>
</gene>
<name>A0A1E8B9M4_BACMY</name>
<sequence>MSNVVQEELKDSKLRHAEYYGMTPTLDLLFKNSSENAIFKNLMRYIISDDNLLLAYRNIKRNKGSYTAGIDKLTIKDIEKFSTNEYLSIMKKRFSWYQPRRVKRVDIPKPNGKKRPLGIASIWDRLTQQSILQVIEPICEAKFNTHSYGFRPNRSVEQAIVDCGNRINFNQCRYVVDVDIKGFFDEVCHSKLMKQLWTIGIRDKQLLAIIGKMLKSPIVMPNGKVIVPTKGTPQGAVLSPLLANINLNEFDWWISKQWQGRRCKEIINQYAKGKGEVKSNHYRKLRSSTTLKEFYYVRYADDFKIFYKDKETAERIYHASKQWLEDRLRLPISVEKSQITDLWNERSTFLGFELKAERKADRYVMHTYVSQKAIKSIRHQLKTQIRAIQKSPNSKETVAEISRYNALVLGIHNYYNIASHVAIDFSGIHYSVMLSLKNRLRGLSKTSNYKTKDKGIMKYMKSKNMRYLLDMPIIPIGYVKQRKPLGKKSSINKYTPQGRVGIHKNQSLVSEYMLQWLRENPVINERATVEYNDNRISKFVAQHGKCAITGRELAFNEIHCHHIIPHHESKDDRYVNLVVIHHDIHWLIHTNDPKNIRKLLTLFDLNEIQLEKLNKLRKKVGNKAI</sequence>
<dbReference type="InterPro" id="IPR051083">
    <property type="entry name" value="GrpII_Intron_Splice-Mob/Def"/>
</dbReference>
<dbReference type="CDD" id="cd01651">
    <property type="entry name" value="RT_G2_intron"/>
    <property type="match status" value="1"/>
</dbReference>
<dbReference type="Pfam" id="PF00078">
    <property type="entry name" value="RVT_1"/>
    <property type="match status" value="1"/>
</dbReference>
<dbReference type="NCBIfam" id="TIGR04416">
    <property type="entry name" value="group_II_RT_mat"/>
    <property type="match status" value="1"/>
</dbReference>
<dbReference type="PANTHER" id="PTHR34047">
    <property type="entry name" value="NUCLEAR INTRON MATURASE 1, MITOCHONDRIAL-RELATED"/>
    <property type="match status" value="1"/>
</dbReference>
<comment type="caution">
    <text evidence="2">The sequence shown here is derived from an EMBL/GenBank/DDBJ whole genome shotgun (WGS) entry which is preliminary data.</text>
</comment>
<dbReference type="InterPro" id="IPR043502">
    <property type="entry name" value="DNA/RNA_pol_sf"/>
</dbReference>
<dbReference type="Gene3D" id="1.10.30.50">
    <property type="match status" value="1"/>
</dbReference>
<dbReference type="AlphaFoldDB" id="A0A1E8B9M4"/>
<dbReference type="RefSeq" id="WP_070141806.1">
    <property type="nucleotide sequence ID" value="NZ_LXLT01000021.1"/>
</dbReference>
<evidence type="ECO:0000313" key="3">
    <source>
        <dbReference type="Proteomes" id="UP000175706"/>
    </source>
</evidence>
<evidence type="ECO:0000313" key="2">
    <source>
        <dbReference type="EMBL" id="OFD81357.1"/>
    </source>
</evidence>
<organism evidence="2 3">
    <name type="scientific">Bacillus mycoides</name>
    <dbReference type="NCBI Taxonomy" id="1405"/>
    <lineage>
        <taxon>Bacteria</taxon>
        <taxon>Bacillati</taxon>
        <taxon>Bacillota</taxon>
        <taxon>Bacilli</taxon>
        <taxon>Bacillales</taxon>
        <taxon>Bacillaceae</taxon>
        <taxon>Bacillus</taxon>
        <taxon>Bacillus cereus group</taxon>
    </lineage>
</organism>
<feature type="domain" description="Reverse transcriptase" evidence="1">
    <location>
        <begin position="88"/>
        <end position="354"/>
    </location>
</feature>
<dbReference type="InterPro" id="IPR030931">
    <property type="entry name" value="Group_II_RT_mat"/>
</dbReference>
<dbReference type="InterPro" id="IPR000477">
    <property type="entry name" value="RT_dom"/>
</dbReference>
<dbReference type="EMBL" id="LXLT01000021">
    <property type="protein sequence ID" value="OFD81357.1"/>
    <property type="molecule type" value="Genomic_DNA"/>
</dbReference>